<comment type="similarity">
    <text evidence="3 8 9">Belongs to the IspF family.</text>
</comment>
<dbReference type="SUPFAM" id="SSF69765">
    <property type="entry name" value="IpsF-like"/>
    <property type="match status" value="1"/>
</dbReference>
<dbReference type="PROSITE" id="PS01350">
    <property type="entry name" value="ISPF"/>
    <property type="match status" value="1"/>
</dbReference>
<feature type="binding site" evidence="8">
    <location>
        <begin position="11"/>
        <end position="13"/>
    </location>
    <ligand>
        <name>4-CDP-2-C-methyl-D-erythritol 2-phosphate</name>
        <dbReference type="ChEBI" id="CHEBI:57919"/>
    </ligand>
</feature>
<sequence length="161" mass="17138">MTPFRIGHGFDVHALVSGRDCIIGGVHIPHPLGLDGHSDADVLLHAICDALLGAAALGDIGKHFPPTDMRYKGIDSRELLRHVVGLLQQKGFSIGNVDATVICEAPRLGPHIQSIRENIASDCQLAIDFINVKATTTEKLGFTGRGEGIAAEAVVLIYTQV</sequence>
<keyword evidence="6 8" id="KW-0414">Isoprene biosynthesis</keyword>
<protein>
    <recommendedName>
        <fullName evidence="4 8">2-C-methyl-D-erythritol 2,4-cyclodiphosphate synthase</fullName>
        <shortName evidence="8">MECDP-synthase</shortName>
        <shortName evidence="8">MECPP-synthase</shortName>
        <shortName evidence="8">MECPS</shortName>
        <ecNumber evidence="4 8">4.6.1.12</ecNumber>
    </recommendedName>
</protein>
<dbReference type="PANTHER" id="PTHR43181">
    <property type="entry name" value="2-C-METHYL-D-ERYTHRITOL 2,4-CYCLODIPHOSPHATE SYNTHASE, CHLOROPLASTIC"/>
    <property type="match status" value="1"/>
</dbReference>
<evidence type="ECO:0000313" key="12">
    <source>
        <dbReference type="Proteomes" id="UP001597128"/>
    </source>
</evidence>
<keyword evidence="12" id="KW-1185">Reference proteome</keyword>
<evidence type="ECO:0000256" key="7">
    <source>
        <dbReference type="ARBA" id="ARBA00023239"/>
    </source>
</evidence>
<comment type="subunit">
    <text evidence="8">Homotrimer.</text>
</comment>
<gene>
    <name evidence="8 11" type="primary">ispF</name>
    <name evidence="11" type="ORF">ACFQ1Z_00015</name>
</gene>
<dbReference type="InterPro" id="IPR003526">
    <property type="entry name" value="MECDP_synthase"/>
</dbReference>
<feature type="domain" description="2-C-methyl-D-erythritol 2,4-cyclodiphosphate synthase" evidence="10">
    <location>
        <begin position="4"/>
        <end position="157"/>
    </location>
</feature>
<dbReference type="CDD" id="cd00554">
    <property type="entry name" value="MECDP_synthase"/>
    <property type="match status" value="1"/>
</dbReference>
<evidence type="ECO:0000256" key="2">
    <source>
        <dbReference type="ARBA" id="ARBA00004709"/>
    </source>
</evidence>
<keyword evidence="7 8" id="KW-0456">Lyase</keyword>
<dbReference type="Pfam" id="PF02542">
    <property type="entry name" value="YgbB"/>
    <property type="match status" value="1"/>
</dbReference>
<dbReference type="PANTHER" id="PTHR43181:SF1">
    <property type="entry name" value="2-C-METHYL-D-ERYTHRITOL 2,4-CYCLODIPHOSPHATE SYNTHASE, CHLOROPLASTIC"/>
    <property type="match status" value="1"/>
</dbReference>
<feature type="binding site" evidence="8">
    <location>
        <position position="13"/>
    </location>
    <ligand>
        <name>a divalent metal cation</name>
        <dbReference type="ChEBI" id="CHEBI:60240"/>
    </ligand>
</feature>
<feature type="binding site" evidence="8">
    <location>
        <begin position="37"/>
        <end position="38"/>
    </location>
    <ligand>
        <name>4-CDP-2-C-methyl-D-erythritol 2-phosphate</name>
        <dbReference type="ChEBI" id="CHEBI:57919"/>
    </ligand>
</feature>
<comment type="caution">
    <text evidence="11">The sequence shown here is derived from an EMBL/GenBank/DDBJ whole genome shotgun (WGS) entry which is preliminary data.</text>
</comment>
<dbReference type="NCBIfam" id="TIGR00151">
    <property type="entry name" value="ispF"/>
    <property type="match status" value="1"/>
</dbReference>
<accession>A0ABW3F0J0</accession>
<feature type="binding site" evidence="8">
    <location>
        <position position="45"/>
    </location>
    <ligand>
        <name>a divalent metal cation</name>
        <dbReference type="ChEBI" id="CHEBI:60240"/>
    </ligand>
</feature>
<organism evidence="11 12">
    <name type="scientific">Methylophilus luteus</name>
    <dbReference type="NCBI Taxonomy" id="640108"/>
    <lineage>
        <taxon>Bacteria</taxon>
        <taxon>Pseudomonadati</taxon>
        <taxon>Pseudomonadota</taxon>
        <taxon>Betaproteobacteria</taxon>
        <taxon>Nitrosomonadales</taxon>
        <taxon>Methylophilaceae</taxon>
        <taxon>Methylophilus</taxon>
    </lineage>
</organism>
<feature type="binding site" evidence="8">
    <location>
        <position position="145"/>
    </location>
    <ligand>
        <name>4-CDP-2-C-methyl-D-erythritol 2-phosphate</name>
        <dbReference type="ChEBI" id="CHEBI:57919"/>
    </ligand>
</feature>
<comment type="cofactor">
    <cofactor evidence="8">
        <name>a divalent metal cation</name>
        <dbReference type="ChEBI" id="CHEBI:60240"/>
    </cofactor>
    <text evidence="8">Binds 1 divalent metal cation per subunit.</text>
</comment>
<dbReference type="GO" id="GO:0008685">
    <property type="term" value="F:2-C-methyl-D-erythritol 2,4-cyclodiphosphate synthase activity"/>
    <property type="evidence" value="ECO:0007669"/>
    <property type="project" value="UniProtKB-EC"/>
</dbReference>
<feature type="site" description="Transition state stabilizer" evidence="8">
    <location>
        <position position="37"/>
    </location>
</feature>
<feature type="binding site" evidence="8">
    <location>
        <position position="142"/>
    </location>
    <ligand>
        <name>4-CDP-2-C-methyl-D-erythritol 2-phosphate</name>
        <dbReference type="ChEBI" id="CHEBI:57919"/>
    </ligand>
</feature>
<feature type="site" description="Transition state stabilizer" evidence="8">
    <location>
        <position position="136"/>
    </location>
</feature>
<evidence type="ECO:0000256" key="9">
    <source>
        <dbReference type="RuleBase" id="RU004395"/>
    </source>
</evidence>
<dbReference type="EMBL" id="JBHTKB010000001">
    <property type="protein sequence ID" value="MFD0911916.1"/>
    <property type="molecule type" value="Genomic_DNA"/>
</dbReference>
<comment type="catalytic activity">
    <reaction evidence="1 8 9">
        <text>4-CDP-2-C-methyl-D-erythritol 2-phosphate = 2-C-methyl-D-erythritol 2,4-cyclic diphosphate + CMP</text>
        <dbReference type="Rhea" id="RHEA:23864"/>
        <dbReference type="ChEBI" id="CHEBI:57919"/>
        <dbReference type="ChEBI" id="CHEBI:58483"/>
        <dbReference type="ChEBI" id="CHEBI:60377"/>
        <dbReference type="EC" id="4.6.1.12"/>
    </reaction>
</comment>
<dbReference type="HAMAP" id="MF_00107">
    <property type="entry name" value="IspF"/>
    <property type="match status" value="1"/>
</dbReference>
<dbReference type="RefSeq" id="WP_379054378.1">
    <property type="nucleotide sequence ID" value="NZ_JBHTKB010000001.1"/>
</dbReference>
<proteinExistence type="inferred from homology"/>
<keyword evidence="5 8" id="KW-0479">Metal-binding</keyword>
<evidence type="ECO:0000256" key="4">
    <source>
        <dbReference type="ARBA" id="ARBA00012579"/>
    </source>
</evidence>
<feature type="binding site" evidence="8">
    <location>
        <position position="11"/>
    </location>
    <ligand>
        <name>a divalent metal cation</name>
        <dbReference type="ChEBI" id="CHEBI:60240"/>
    </ligand>
</feature>
<dbReference type="InterPro" id="IPR020555">
    <property type="entry name" value="MECDP_synthase_CS"/>
</dbReference>
<evidence type="ECO:0000256" key="5">
    <source>
        <dbReference type="ARBA" id="ARBA00022723"/>
    </source>
</evidence>
<dbReference type="Proteomes" id="UP001597128">
    <property type="component" value="Unassembled WGS sequence"/>
</dbReference>
<evidence type="ECO:0000313" key="11">
    <source>
        <dbReference type="EMBL" id="MFD0911916.1"/>
    </source>
</evidence>
<evidence type="ECO:0000256" key="6">
    <source>
        <dbReference type="ARBA" id="ARBA00023229"/>
    </source>
</evidence>
<name>A0ABW3F0J0_9PROT</name>
<evidence type="ECO:0000256" key="8">
    <source>
        <dbReference type="HAMAP-Rule" id="MF_00107"/>
    </source>
</evidence>
<comment type="caution">
    <text evidence="8">Lacks conserved residue(s) required for the propagation of feature annotation.</text>
</comment>
<evidence type="ECO:0000256" key="1">
    <source>
        <dbReference type="ARBA" id="ARBA00000200"/>
    </source>
</evidence>
<dbReference type="EC" id="4.6.1.12" evidence="4 8"/>
<dbReference type="InterPro" id="IPR036571">
    <property type="entry name" value="MECDP_synthase_sf"/>
</dbReference>
<evidence type="ECO:0000259" key="10">
    <source>
        <dbReference type="Pfam" id="PF02542"/>
    </source>
</evidence>
<comment type="function">
    <text evidence="8">Involved in the biosynthesis of isopentenyl diphosphate (IPP) and dimethylallyl diphosphate (DMAPP), two major building blocks of isoprenoid compounds. Catalyzes the conversion of 4-diphosphocytidyl-2-C-methyl-D-erythritol 2-phosphate (CDP-ME2P) to 2-C-methyl-D-erythritol 2,4-cyclodiphosphate (ME-CPP) with a corresponding release of cytidine 5-monophosphate (CMP).</text>
</comment>
<dbReference type="Gene3D" id="3.30.1330.50">
    <property type="entry name" value="2-C-methyl-D-erythritol 2,4-cyclodiphosphate synthase"/>
    <property type="match status" value="1"/>
</dbReference>
<reference evidence="12" key="1">
    <citation type="journal article" date="2019" name="Int. J. Syst. Evol. Microbiol.">
        <title>The Global Catalogue of Microorganisms (GCM) 10K type strain sequencing project: providing services to taxonomists for standard genome sequencing and annotation.</title>
        <authorList>
            <consortium name="The Broad Institute Genomics Platform"/>
            <consortium name="The Broad Institute Genome Sequencing Center for Infectious Disease"/>
            <person name="Wu L."/>
            <person name="Ma J."/>
        </authorList>
    </citation>
    <scope>NUCLEOTIDE SEQUENCE [LARGE SCALE GENOMIC DNA]</scope>
    <source>
        <strain evidence="12">CCUG 58412</strain>
    </source>
</reference>
<evidence type="ECO:0000256" key="3">
    <source>
        <dbReference type="ARBA" id="ARBA00008480"/>
    </source>
</evidence>
<feature type="binding site" evidence="8">
    <location>
        <begin position="59"/>
        <end position="61"/>
    </location>
    <ligand>
        <name>4-CDP-2-C-methyl-D-erythritol 2-phosphate</name>
        <dbReference type="ChEBI" id="CHEBI:57919"/>
    </ligand>
</feature>
<feature type="binding site" evidence="8">
    <location>
        <begin position="135"/>
        <end position="138"/>
    </location>
    <ligand>
        <name>4-CDP-2-C-methyl-D-erythritol 2-phosphate</name>
        <dbReference type="ChEBI" id="CHEBI:57919"/>
    </ligand>
</feature>
<comment type="pathway">
    <text evidence="2 8">Isoprenoid biosynthesis; isopentenyl diphosphate biosynthesis via DXP pathway; isopentenyl diphosphate from 1-deoxy-D-xylulose 5-phosphate: step 4/6.</text>
</comment>